<dbReference type="Proteomes" id="UP000179807">
    <property type="component" value="Unassembled WGS sequence"/>
</dbReference>
<reference evidence="2" key="1">
    <citation type="submission" date="2016-10" db="EMBL/GenBank/DDBJ databases">
        <authorList>
            <person name="Benchimol M."/>
            <person name="Almeida L.G."/>
            <person name="Vasconcelos A.T."/>
            <person name="Perreira-Neves A."/>
            <person name="Rosa I.A."/>
            <person name="Tasca T."/>
            <person name="Bogo M.R."/>
            <person name="de Souza W."/>
        </authorList>
    </citation>
    <scope>NUCLEOTIDE SEQUENCE [LARGE SCALE GENOMIC DNA]</scope>
    <source>
        <strain evidence="2">K</strain>
    </source>
</reference>
<evidence type="ECO:0000256" key="1">
    <source>
        <dbReference type="SAM" id="Coils"/>
    </source>
</evidence>
<keyword evidence="3" id="KW-1185">Reference proteome</keyword>
<dbReference type="AlphaFoldDB" id="A0A1J4J5A8"/>
<keyword evidence="1" id="KW-0175">Coiled coil</keyword>
<name>A0A1J4J5A8_9EUKA</name>
<gene>
    <name evidence="2" type="ORF">TRFO_40830</name>
</gene>
<evidence type="ECO:0000313" key="2">
    <source>
        <dbReference type="EMBL" id="OHS92835.1"/>
    </source>
</evidence>
<dbReference type="VEuPathDB" id="TrichDB:TRFO_40830"/>
<accession>A0A1J4J5A8</accession>
<dbReference type="GeneID" id="94848128"/>
<dbReference type="EMBL" id="MLAK01001461">
    <property type="protein sequence ID" value="OHS92835.1"/>
    <property type="molecule type" value="Genomic_DNA"/>
</dbReference>
<comment type="caution">
    <text evidence="2">The sequence shown here is derived from an EMBL/GenBank/DDBJ whole genome shotgun (WGS) entry which is preliminary data.</text>
</comment>
<feature type="coiled-coil region" evidence="1">
    <location>
        <begin position="2"/>
        <end position="121"/>
    </location>
</feature>
<organism evidence="2 3">
    <name type="scientific">Tritrichomonas foetus</name>
    <dbReference type="NCBI Taxonomy" id="1144522"/>
    <lineage>
        <taxon>Eukaryota</taxon>
        <taxon>Metamonada</taxon>
        <taxon>Parabasalia</taxon>
        <taxon>Tritrichomonadida</taxon>
        <taxon>Tritrichomonadidae</taxon>
        <taxon>Tritrichomonas</taxon>
    </lineage>
</organism>
<feature type="coiled-coil region" evidence="1">
    <location>
        <begin position="205"/>
        <end position="246"/>
    </location>
</feature>
<protein>
    <submittedName>
        <fullName evidence="2">Uncharacterized protein</fullName>
    </submittedName>
</protein>
<evidence type="ECO:0000313" key="3">
    <source>
        <dbReference type="Proteomes" id="UP000179807"/>
    </source>
</evidence>
<sequence length="338" mass="40504">MKRNQDQKVNELNNQIENLNKIQQEKENNFDNVIKQKKEKIVQLKRQLVQYEGEYSKFRKEKEKKIAQLKEKLEKSEHDLQELNQKNNVLSCEKWNLDILNENLENLNKSLENEKQKNIQTICDLTNKYTVVEKRTKSVCNLQPLPEKKIKLKEFDLSKLLSKKDNEISEYSQDYALSYIEEFQKSMSQQFTLIFENRQQKTTDKNDDDREIKQKEEKIQKYKSLMEKMSSQIKNLEQQLTDRENYSDHTNNNKDATKFTKLAEDTQKLTNSLRLYIQSFLKVFLEFAEKVKEQEQIEGWTIPNFEEILTRFTDKNETDKVAIIQEIVRNYLSVKTSE</sequence>
<dbReference type="RefSeq" id="XP_068345972.1">
    <property type="nucleotide sequence ID" value="XM_068513424.1"/>
</dbReference>
<proteinExistence type="predicted"/>